<reference evidence="3" key="1">
    <citation type="journal article" date="2019" name="Int. J. Syst. Evol. Microbiol.">
        <title>The Global Catalogue of Microorganisms (GCM) 10K type strain sequencing project: providing services to taxonomists for standard genome sequencing and annotation.</title>
        <authorList>
            <consortium name="The Broad Institute Genomics Platform"/>
            <consortium name="The Broad Institute Genome Sequencing Center for Infectious Disease"/>
            <person name="Wu L."/>
            <person name="Ma J."/>
        </authorList>
    </citation>
    <scope>NUCLEOTIDE SEQUENCE [LARGE SCALE GENOMIC DNA]</scope>
    <source>
        <strain evidence="3">JCM 18123</strain>
    </source>
</reference>
<gene>
    <name evidence="2" type="ORF">GCM10023224_04950</name>
</gene>
<name>A0ABP9G574_9ACTN</name>
<dbReference type="Proteomes" id="UP001499993">
    <property type="component" value="Unassembled WGS sequence"/>
</dbReference>
<proteinExistence type="predicted"/>
<dbReference type="EMBL" id="BAABIK010000002">
    <property type="protein sequence ID" value="GAA4928690.1"/>
    <property type="molecule type" value="Genomic_DNA"/>
</dbReference>
<protein>
    <submittedName>
        <fullName evidence="2">Uncharacterized protein</fullName>
    </submittedName>
</protein>
<accession>A0ABP9G574</accession>
<evidence type="ECO:0000313" key="2">
    <source>
        <dbReference type="EMBL" id="GAA4928690.1"/>
    </source>
</evidence>
<organism evidence="2 3">
    <name type="scientific">Streptomonospora halophila</name>
    <dbReference type="NCBI Taxonomy" id="427369"/>
    <lineage>
        <taxon>Bacteria</taxon>
        <taxon>Bacillati</taxon>
        <taxon>Actinomycetota</taxon>
        <taxon>Actinomycetes</taxon>
        <taxon>Streptosporangiales</taxon>
        <taxon>Nocardiopsidaceae</taxon>
        <taxon>Streptomonospora</taxon>
    </lineage>
</organism>
<feature type="region of interest" description="Disordered" evidence="1">
    <location>
        <begin position="80"/>
        <end position="100"/>
    </location>
</feature>
<keyword evidence="3" id="KW-1185">Reference proteome</keyword>
<sequence>MHLGLPELLALVGTAGIGGTLLAIAKAWAAHRDGARARERDVIKDSEDWRRHADDARRDAEARAAWWRDRAAELWLQCVQHGGQPGPLGRPPRSESDFST</sequence>
<comment type="caution">
    <text evidence="2">The sequence shown here is derived from an EMBL/GenBank/DDBJ whole genome shotgun (WGS) entry which is preliminary data.</text>
</comment>
<evidence type="ECO:0000256" key="1">
    <source>
        <dbReference type="SAM" id="MobiDB-lite"/>
    </source>
</evidence>
<evidence type="ECO:0000313" key="3">
    <source>
        <dbReference type="Proteomes" id="UP001499993"/>
    </source>
</evidence>
<dbReference type="RefSeq" id="WP_345555273.1">
    <property type="nucleotide sequence ID" value="NZ_BAABIK010000002.1"/>
</dbReference>